<dbReference type="EMBL" id="SLUP01000002">
    <property type="protein sequence ID" value="TCL67854.1"/>
    <property type="molecule type" value="Genomic_DNA"/>
</dbReference>
<evidence type="ECO:0000313" key="2">
    <source>
        <dbReference type="Proteomes" id="UP000295455"/>
    </source>
</evidence>
<organism evidence="1 2">
    <name type="scientific">Mariniflexile fucanivorans</name>
    <dbReference type="NCBI Taxonomy" id="264023"/>
    <lineage>
        <taxon>Bacteria</taxon>
        <taxon>Pseudomonadati</taxon>
        <taxon>Bacteroidota</taxon>
        <taxon>Flavobacteriia</taxon>
        <taxon>Flavobacteriales</taxon>
        <taxon>Flavobacteriaceae</taxon>
        <taxon>Mariniflexile</taxon>
    </lineage>
</organism>
<dbReference type="Proteomes" id="UP000295455">
    <property type="component" value="Unassembled WGS sequence"/>
</dbReference>
<gene>
    <name evidence="1" type="ORF">EV196_102417</name>
</gene>
<protein>
    <submittedName>
        <fullName evidence="1">YqcI/YcgG family protein</fullName>
    </submittedName>
</protein>
<dbReference type="AlphaFoldDB" id="A0A4R1RNR2"/>
<keyword evidence="2" id="KW-1185">Reference proteome</keyword>
<proteinExistence type="predicted"/>
<comment type="caution">
    <text evidence="1">The sequence shown here is derived from an EMBL/GenBank/DDBJ whole genome shotgun (WGS) entry which is preliminary data.</text>
</comment>
<reference evidence="1 2" key="1">
    <citation type="submission" date="2019-03" db="EMBL/GenBank/DDBJ databases">
        <title>Genomic Encyclopedia of Type Strains, Phase IV (KMG-IV): sequencing the most valuable type-strain genomes for metagenomic binning, comparative biology and taxonomic classification.</title>
        <authorList>
            <person name="Goeker M."/>
        </authorList>
    </citation>
    <scope>NUCLEOTIDE SEQUENCE [LARGE SCALE GENOMIC DNA]</scope>
    <source>
        <strain evidence="1 2">DSM 18792</strain>
    </source>
</reference>
<name>A0A4R1RNR2_9FLAO</name>
<accession>A0A4R1RNR2</accession>
<evidence type="ECO:0000313" key="1">
    <source>
        <dbReference type="EMBL" id="TCL67854.1"/>
    </source>
</evidence>
<sequence>MKPNISQKYKNFILKKKHPCVMANSIFRLNNYELKIYDDITCDEIIKPILSDIENFNKS</sequence>